<evidence type="ECO:0000256" key="9">
    <source>
        <dbReference type="ARBA" id="ARBA00046435"/>
    </source>
</evidence>
<feature type="compositionally biased region" description="Basic and acidic residues" evidence="11">
    <location>
        <begin position="106"/>
        <end position="122"/>
    </location>
</feature>
<evidence type="ECO:0000256" key="2">
    <source>
        <dbReference type="ARBA" id="ARBA00006875"/>
    </source>
</evidence>
<evidence type="ECO:0000256" key="11">
    <source>
        <dbReference type="SAM" id="MobiDB-lite"/>
    </source>
</evidence>
<gene>
    <name evidence="12" type="ORF">PAPOLLO_LOCUS1519</name>
</gene>
<evidence type="ECO:0000256" key="8">
    <source>
        <dbReference type="ARBA" id="ARBA00023273"/>
    </source>
</evidence>
<dbReference type="Pfam" id="PF05914">
    <property type="entry name" value="RIB43A"/>
    <property type="match status" value="1"/>
</dbReference>
<evidence type="ECO:0000256" key="3">
    <source>
        <dbReference type="ARBA" id="ARBA00022490"/>
    </source>
</evidence>
<dbReference type="PANTHER" id="PTHR14517:SF6">
    <property type="entry name" value="RE41410P"/>
    <property type="match status" value="1"/>
</dbReference>
<evidence type="ECO:0000256" key="6">
    <source>
        <dbReference type="ARBA" id="ARBA00023069"/>
    </source>
</evidence>
<feature type="coiled-coil region" evidence="10">
    <location>
        <begin position="44"/>
        <end position="103"/>
    </location>
</feature>
<evidence type="ECO:0000256" key="1">
    <source>
        <dbReference type="ARBA" id="ARBA00004611"/>
    </source>
</evidence>
<keyword evidence="6" id="KW-0969">Cilium</keyword>
<evidence type="ECO:0000313" key="12">
    <source>
        <dbReference type="EMBL" id="CAG4937895.1"/>
    </source>
</evidence>
<keyword evidence="3" id="KW-0963">Cytoplasm</keyword>
<evidence type="ECO:0000256" key="10">
    <source>
        <dbReference type="SAM" id="Coils"/>
    </source>
</evidence>
<protein>
    <submittedName>
        <fullName evidence="12">(apollo) hypothetical protein</fullName>
    </submittedName>
</protein>
<dbReference type="EMBL" id="CAJQZP010000088">
    <property type="protein sequence ID" value="CAG4937895.1"/>
    <property type="molecule type" value="Genomic_DNA"/>
</dbReference>
<reference evidence="12" key="1">
    <citation type="submission" date="2021-04" db="EMBL/GenBank/DDBJ databases">
        <authorList>
            <person name="Tunstrom K."/>
        </authorList>
    </citation>
    <scope>NUCLEOTIDE SEQUENCE</scope>
</reference>
<keyword evidence="13" id="KW-1185">Reference proteome</keyword>
<proteinExistence type="inferred from homology"/>
<dbReference type="OrthoDB" id="429119at2759"/>
<keyword evidence="7" id="KW-0206">Cytoskeleton</keyword>
<feature type="region of interest" description="Disordered" evidence="11">
    <location>
        <begin position="106"/>
        <end position="138"/>
    </location>
</feature>
<dbReference type="InterPro" id="IPR008805">
    <property type="entry name" value="RIB43A"/>
</dbReference>
<comment type="subcellular location">
    <subcellularLocation>
        <location evidence="1">Cytoplasm</location>
        <location evidence="1">Cytoskeleton</location>
        <location evidence="1">Flagellum axoneme</location>
    </subcellularLocation>
</comment>
<keyword evidence="5 10" id="KW-0175">Coiled coil</keyword>
<evidence type="ECO:0000256" key="4">
    <source>
        <dbReference type="ARBA" id="ARBA00022846"/>
    </source>
</evidence>
<evidence type="ECO:0000256" key="7">
    <source>
        <dbReference type="ARBA" id="ARBA00023212"/>
    </source>
</evidence>
<evidence type="ECO:0000256" key="5">
    <source>
        <dbReference type="ARBA" id="ARBA00023054"/>
    </source>
</evidence>
<dbReference type="AlphaFoldDB" id="A0A8S3W391"/>
<feature type="compositionally biased region" description="Basic and acidic residues" evidence="11">
    <location>
        <begin position="9"/>
        <end position="21"/>
    </location>
</feature>
<keyword evidence="8" id="KW-0966">Cell projection</keyword>
<organism evidence="12 13">
    <name type="scientific">Parnassius apollo</name>
    <name type="common">Apollo butterfly</name>
    <name type="synonym">Papilio apollo</name>
    <dbReference type="NCBI Taxonomy" id="110799"/>
    <lineage>
        <taxon>Eukaryota</taxon>
        <taxon>Metazoa</taxon>
        <taxon>Ecdysozoa</taxon>
        <taxon>Arthropoda</taxon>
        <taxon>Hexapoda</taxon>
        <taxon>Insecta</taxon>
        <taxon>Pterygota</taxon>
        <taxon>Neoptera</taxon>
        <taxon>Endopterygota</taxon>
        <taxon>Lepidoptera</taxon>
        <taxon>Glossata</taxon>
        <taxon>Ditrysia</taxon>
        <taxon>Papilionoidea</taxon>
        <taxon>Papilionidae</taxon>
        <taxon>Parnassiinae</taxon>
        <taxon>Parnassini</taxon>
        <taxon>Parnassius</taxon>
        <taxon>Parnassius</taxon>
    </lineage>
</organism>
<comment type="subunit">
    <text evidence="9">Microtubule inner protein component of sperm flagellar doublet microtubules.</text>
</comment>
<keyword evidence="4" id="KW-0282">Flagellum</keyword>
<dbReference type="Proteomes" id="UP000691718">
    <property type="component" value="Unassembled WGS sequence"/>
</dbReference>
<name>A0A8S3W391_PARAO</name>
<evidence type="ECO:0000313" key="13">
    <source>
        <dbReference type="Proteomes" id="UP000691718"/>
    </source>
</evidence>
<accession>A0A8S3W391</accession>
<feature type="region of interest" description="Disordered" evidence="11">
    <location>
        <begin position="1"/>
        <end position="21"/>
    </location>
</feature>
<dbReference type="PANTHER" id="PTHR14517">
    <property type="entry name" value="RIB43A-RELATED"/>
    <property type="match status" value="1"/>
</dbReference>
<sequence>MLKLQIANEQDRKEAQNRERRRQCELERRSRIFNARNRKIGVDVPFLERQIEEKRAEINEQRRNNLAFAQQMIKDSNLAVVLEAREREERRRIELEINEYRQRYQRPEDRREYDLNDPEVLKKQLPPRASDDQPVGLSSAQKFEGEDLNYEERRKIMAEQKNAWLEQQVQERKAAEEERRRAEEAYMMALKSRDARASELDRLERECRYRLGQANLRYNEALAAERKQLKQIMKEQEEADNCAEMYNNLTSDMLTENPDVAKSALGKNRAIGFMYKGMNQEELKKFYAAQKEQMALAKAKREAEDKMEAEWQALAKSIQHEVARQDIQDRRLRREMAKQLMEENQLLAMQQKEKEKYFKEVVYNNMPSDEYYAQFNTTTR</sequence>
<feature type="coiled-coil region" evidence="10">
    <location>
        <begin position="165"/>
        <end position="239"/>
    </location>
</feature>
<comment type="similarity">
    <text evidence="2">Belongs to the RIB43A family.</text>
</comment>
<comment type="caution">
    <text evidence="12">The sequence shown here is derived from an EMBL/GenBank/DDBJ whole genome shotgun (WGS) entry which is preliminary data.</text>
</comment>